<organism evidence="1 2">
    <name type="scientific">Streptomyces pluripotens</name>
    <dbReference type="NCBI Taxonomy" id="1355015"/>
    <lineage>
        <taxon>Bacteria</taxon>
        <taxon>Bacillati</taxon>
        <taxon>Actinomycetota</taxon>
        <taxon>Actinomycetes</taxon>
        <taxon>Kitasatosporales</taxon>
        <taxon>Streptomycetaceae</taxon>
        <taxon>Streptomyces</taxon>
    </lineage>
</organism>
<sequence>MLRVTDVTVGDLGALVAPEGCGQEHGARTCPWRRRPRAAPAGRQVVPRSFHDPVCAAVLDVRVVVPNGLQRELPPVLDALT</sequence>
<dbReference type="AlphaFoldDB" id="A0A221NTX9"/>
<protein>
    <submittedName>
        <fullName evidence="1">Uncharacterized protein</fullName>
    </submittedName>
</protein>
<name>A0A221NTX9_9ACTN</name>
<dbReference type="KEGG" id="splu:LK06_000925"/>
<dbReference type="STRING" id="1355015.LK06_000925"/>
<evidence type="ECO:0000313" key="1">
    <source>
        <dbReference type="EMBL" id="ASN22995.1"/>
    </source>
</evidence>
<gene>
    <name evidence="1" type="ORF">LK07_02010</name>
</gene>
<reference evidence="1 2" key="1">
    <citation type="submission" date="2017-07" db="EMBL/GenBank/DDBJ databases">
        <title>Genome sequence of Streptomyces pluripotens MUSC 137T.</title>
        <authorList>
            <person name="Ser H.-L."/>
            <person name="Lee L.-H."/>
        </authorList>
    </citation>
    <scope>NUCLEOTIDE SEQUENCE [LARGE SCALE GENOMIC DNA]</scope>
    <source>
        <strain evidence="1 2">MUSC 137</strain>
    </source>
</reference>
<proteinExistence type="predicted"/>
<evidence type="ECO:0000313" key="2">
    <source>
        <dbReference type="Proteomes" id="UP000031501"/>
    </source>
</evidence>
<accession>A0A221NTX9</accession>
<keyword evidence="2" id="KW-1185">Reference proteome</keyword>
<dbReference type="Proteomes" id="UP000031501">
    <property type="component" value="Chromosome"/>
</dbReference>
<dbReference type="EMBL" id="CP022433">
    <property type="protein sequence ID" value="ASN22995.1"/>
    <property type="molecule type" value="Genomic_DNA"/>
</dbReference>